<reference evidence="1" key="1">
    <citation type="journal article" date="2023" name="Mol. Phylogenet. Evol.">
        <title>Genome-scale phylogeny and comparative genomics of the fungal order Sordariales.</title>
        <authorList>
            <person name="Hensen N."/>
            <person name="Bonometti L."/>
            <person name="Westerberg I."/>
            <person name="Brannstrom I.O."/>
            <person name="Guillou S."/>
            <person name="Cros-Aarteil S."/>
            <person name="Calhoun S."/>
            <person name="Haridas S."/>
            <person name="Kuo A."/>
            <person name="Mondo S."/>
            <person name="Pangilinan J."/>
            <person name="Riley R."/>
            <person name="LaButti K."/>
            <person name="Andreopoulos B."/>
            <person name="Lipzen A."/>
            <person name="Chen C."/>
            <person name="Yan M."/>
            <person name="Daum C."/>
            <person name="Ng V."/>
            <person name="Clum A."/>
            <person name="Steindorff A."/>
            <person name="Ohm R.A."/>
            <person name="Martin F."/>
            <person name="Silar P."/>
            <person name="Natvig D.O."/>
            <person name="Lalanne C."/>
            <person name="Gautier V."/>
            <person name="Ament-Velasquez S.L."/>
            <person name="Kruys A."/>
            <person name="Hutchinson M.I."/>
            <person name="Powell A.J."/>
            <person name="Barry K."/>
            <person name="Miller A.N."/>
            <person name="Grigoriev I.V."/>
            <person name="Debuchy R."/>
            <person name="Gladieux P."/>
            <person name="Hiltunen Thoren M."/>
            <person name="Johannesson H."/>
        </authorList>
    </citation>
    <scope>NUCLEOTIDE SEQUENCE</scope>
    <source>
        <strain evidence="1">PSN324</strain>
    </source>
</reference>
<name>A0AAV9HGT0_9PEZI</name>
<keyword evidence="2" id="KW-1185">Reference proteome</keyword>
<comment type="caution">
    <text evidence="1">The sequence shown here is derived from an EMBL/GenBank/DDBJ whole genome shotgun (WGS) entry which is preliminary data.</text>
</comment>
<reference evidence="1" key="2">
    <citation type="submission" date="2023-06" db="EMBL/GenBank/DDBJ databases">
        <authorList>
            <consortium name="Lawrence Berkeley National Laboratory"/>
            <person name="Mondo S.J."/>
            <person name="Hensen N."/>
            <person name="Bonometti L."/>
            <person name="Westerberg I."/>
            <person name="Brannstrom I.O."/>
            <person name="Guillou S."/>
            <person name="Cros-Aarteil S."/>
            <person name="Calhoun S."/>
            <person name="Haridas S."/>
            <person name="Kuo A."/>
            <person name="Pangilinan J."/>
            <person name="Riley R."/>
            <person name="Labutti K."/>
            <person name="Andreopoulos B."/>
            <person name="Lipzen A."/>
            <person name="Chen C."/>
            <person name="Yanf M."/>
            <person name="Daum C."/>
            <person name="Ng V."/>
            <person name="Clum A."/>
            <person name="Steindorff A."/>
            <person name="Ohm R."/>
            <person name="Martin F."/>
            <person name="Silar P."/>
            <person name="Natvig D."/>
            <person name="Lalanne C."/>
            <person name="Gautier V."/>
            <person name="Ament-Velasquez S.L."/>
            <person name="Kruys A."/>
            <person name="Hutchinson M.I."/>
            <person name="Powell A.J."/>
            <person name="Barry K."/>
            <person name="Miller A.N."/>
            <person name="Grigoriev I.V."/>
            <person name="Debuchy R."/>
            <person name="Gladieux P."/>
            <person name="Thoren M.H."/>
            <person name="Johannesson H."/>
        </authorList>
    </citation>
    <scope>NUCLEOTIDE SEQUENCE</scope>
    <source>
        <strain evidence="1">PSN324</strain>
    </source>
</reference>
<dbReference type="AlphaFoldDB" id="A0AAV9HGT0"/>
<protein>
    <submittedName>
        <fullName evidence="1">Uncharacterized protein</fullName>
    </submittedName>
</protein>
<evidence type="ECO:0000313" key="2">
    <source>
        <dbReference type="Proteomes" id="UP001321749"/>
    </source>
</evidence>
<proteinExistence type="predicted"/>
<sequence>MWSQETIRKGGKGAVALCATQAKRAWQRSCSSQQTMSGCVDTPFVVQVASAPADQNSPLYPARSNMSIGGACSQAAKMTHLPLLCLGHMGIIWHFRLPSPLLRRFGLDLHRGDHQRRVHIVYRSRGNILSPDAPRHTLREGDRFSIRSRRASKNVPSSTQRFSVLGLPVLCTLRDQLTFLSWSRRILLAGGWISCQDHRHWFDSIMGSR</sequence>
<organism evidence="1 2">
    <name type="scientific">Cladorrhinum samala</name>
    <dbReference type="NCBI Taxonomy" id="585594"/>
    <lineage>
        <taxon>Eukaryota</taxon>
        <taxon>Fungi</taxon>
        <taxon>Dikarya</taxon>
        <taxon>Ascomycota</taxon>
        <taxon>Pezizomycotina</taxon>
        <taxon>Sordariomycetes</taxon>
        <taxon>Sordariomycetidae</taxon>
        <taxon>Sordariales</taxon>
        <taxon>Podosporaceae</taxon>
        <taxon>Cladorrhinum</taxon>
    </lineage>
</organism>
<evidence type="ECO:0000313" key="1">
    <source>
        <dbReference type="EMBL" id="KAK4459865.1"/>
    </source>
</evidence>
<accession>A0AAV9HGT0</accession>
<dbReference type="Proteomes" id="UP001321749">
    <property type="component" value="Unassembled WGS sequence"/>
</dbReference>
<dbReference type="EMBL" id="MU865025">
    <property type="protein sequence ID" value="KAK4459865.1"/>
    <property type="molecule type" value="Genomic_DNA"/>
</dbReference>
<gene>
    <name evidence="1" type="ORF">QBC42DRAFT_112327</name>
</gene>